<dbReference type="PROSITE" id="PS51318">
    <property type="entry name" value="TAT"/>
    <property type="match status" value="1"/>
</dbReference>
<dbReference type="SUPFAM" id="SSF56300">
    <property type="entry name" value="Metallo-dependent phosphatases"/>
    <property type="match status" value="1"/>
</dbReference>
<keyword evidence="1" id="KW-0732">Signal</keyword>
<feature type="domain" description="Calcineurin-like phosphoesterase" evidence="3">
    <location>
        <begin position="232"/>
        <end position="426"/>
    </location>
</feature>
<dbReference type="GO" id="GO:0046872">
    <property type="term" value="F:metal ion binding"/>
    <property type="evidence" value="ECO:0007669"/>
    <property type="project" value="InterPro"/>
</dbReference>
<dbReference type="Pfam" id="PF00149">
    <property type="entry name" value="Metallophos"/>
    <property type="match status" value="1"/>
</dbReference>
<dbReference type="Gene3D" id="2.60.40.380">
    <property type="entry name" value="Purple acid phosphatase-like, N-terminal"/>
    <property type="match status" value="1"/>
</dbReference>
<dbReference type="SUPFAM" id="SSF49363">
    <property type="entry name" value="Purple acid phosphatase, N-terminal domain"/>
    <property type="match status" value="1"/>
</dbReference>
<protein>
    <recommendedName>
        <fullName evidence="7">Phosphoesterase</fullName>
    </recommendedName>
</protein>
<dbReference type="Proteomes" id="UP000287830">
    <property type="component" value="Unassembled WGS sequence"/>
</dbReference>
<dbReference type="Pfam" id="PF16656">
    <property type="entry name" value="Pur_ac_phosph_N"/>
    <property type="match status" value="1"/>
</dbReference>
<dbReference type="InterPro" id="IPR004843">
    <property type="entry name" value="Calcineurin-like_PHP"/>
</dbReference>
<dbReference type="PANTHER" id="PTHR22953:SF153">
    <property type="entry name" value="PURPLE ACID PHOSPHATASE"/>
    <property type="match status" value="1"/>
</dbReference>
<dbReference type="InterPro" id="IPR006311">
    <property type="entry name" value="TAT_signal"/>
</dbReference>
<dbReference type="GO" id="GO:0003993">
    <property type="term" value="F:acid phosphatase activity"/>
    <property type="evidence" value="ECO:0007669"/>
    <property type="project" value="InterPro"/>
</dbReference>
<dbReference type="EMBL" id="BHZC01000001">
    <property type="protein sequence ID" value="GCD34640.1"/>
    <property type="molecule type" value="Genomic_DNA"/>
</dbReference>
<name>A0A7U9PXF8_9ACTN</name>
<sequence>MDSRTPAVHPRGPGRSDSGATLRSMDTPRVGIPEPLASRMSMPEQHEYLRTKLTRRGLLRASAVTAGAVAGGGLLAGPAQAATPSPTLLSSPATGAVHGSLVAPFGRHLAFGADPRHQMRVSWQVPFAVKRPFLRVGLRPWDLSRKIHAEVRDLHTPALGKKLPAVDQYYLHAALDGLRPGTTYYYGVGHDGFDPADSRHFGTLGTFRTAPARAERFVFTAFGDQGVSYHALANDQLILGQNPSFHLHAGDICYADPDGSGTEHDTYDARQWDQFLAQTESVAKTVPWMVTTGNHDMEAWYSPNGYGGQNARWSLPDNGPDAENAPGVYSFTYGNVAVVALDANDVSYEIPANLGVTGGKQTTWLDRELGELRATRGIDFIVVFFHHCAFSTTNAHASEGGVRDAWLPLFEKHQVDLVVNGHNHVYERTDAIKGGRVSKKMPIGETVDSSREGIVYVTAGGAGKSLYDFPVPDSYEGHVKDLDHVDTYHWAEGKVKVKEAAQWSRVRYTGYSFIAVEVLPGHRPRMKVTALAESGESIDRFEVTRRR</sequence>
<evidence type="ECO:0000259" key="4">
    <source>
        <dbReference type="Pfam" id="PF16656"/>
    </source>
</evidence>
<feature type="region of interest" description="Disordered" evidence="2">
    <location>
        <begin position="1"/>
        <end position="35"/>
    </location>
</feature>
<evidence type="ECO:0000313" key="5">
    <source>
        <dbReference type="EMBL" id="GCD34640.1"/>
    </source>
</evidence>
<reference evidence="5 6" key="1">
    <citation type="submission" date="2018-11" db="EMBL/GenBank/DDBJ databases">
        <title>Whole genome sequence of Streptomyces chrestomyceticus NBRC 13444(T).</title>
        <authorList>
            <person name="Komaki H."/>
            <person name="Tamura T."/>
        </authorList>
    </citation>
    <scope>NUCLEOTIDE SEQUENCE [LARGE SCALE GENOMIC DNA]</scope>
    <source>
        <strain evidence="5 6">NBRC 13444</strain>
    </source>
</reference>
<dbReference type="Gene3D" id="3.60.21.10">
    <property type="match status" value="1"/>
</dbReference>
<dbReference type="InterPro" id="IPR039331">
    <property type="entry name" value="PAPs-like"/>
</dbReference>
<comment type="caution">
    <text evidence="5">The sequence shown here is derived from an EMBL/GenBank/DDBJ whole genome shotgun (WGS) entry which is preliminary data.</text>
</comment>
<gene>
    <name evidence="5" type="ORF">OEIGOIKO_02379</name>
</gene>
<evidence type="ECO:0000256" key="1">
    <source>
        <dbReference type="ARBA" id="ARBA00022729"/>
    </source>
</evidence>
<dbReference type="InterPro" id="IPR015914">
    <property type="entry name" value="PAPs_N"/>
</dbReference>
<evidence type="ECO:0000313" key="6">
    <source>
        <dbReference type="Proteomes" id="UP000287830"/>
    </source>
</evidence>
<proteinExistence type="predicted"/>
<dbReference type="AlphaFoldDB" id="A0A7U9PXF8"/>
<evidence type="ECO:0008006" key="7">
    <source>
        <dbReference type="Google" id="ProtNLM"/>
    </source>
</evidence>
<dbReference type="InterPro" id="IPR008963">
    <property type="entry name" value="Purple_acid_Pase-like_N"/>
</dbReference>
<feature type="domain" description="Purple acid phosphatase N-terminal" evidence="4">
    <location>
        <begin position="104"/>
        <end position="193"/>
    </location>
</feature>
<organism evidence="5 6">
    <name type="scientific">Streptomyces chrestomyceticus JCM 4735</name>
    <dbReference type="NCBI Taxonomy" id="1306181"/>
    <lineage>
        <taxon>Bacteria</taxon>
        <taxon>Bacillati</taxon>
        <taxon>Actinomycetota</taxon>
        <taxon>Actinomycetes</taxon>
        <taxon>Kitasatosporales</taxon>
        <taxon>Streptomycetaceae</taxon>
        <taxon>Streptomyces</taxon>
    </lineage>
</organism>
<dbReference type="PANTHER" id="PTHR22953">
    <property type="entry name" value="ACID PHOSPHATASE RELATED"/>
    <property type="match status" value="1"/>
</dbReference>
<evidence type="ECO:0000259" key="3">
    <source>
        <dbReference type="Pfam" id="PF00149"/>
    </source>
</evidence>
<evidence type="ECO:0000256" key="2">
    <source>
        <dbReference type="SAM" id="MobiDB-lite"/>
    </source>
</evidence>
<accession>A0A7U9PXF8</accession>
<dbReference type="InterPro" id="IPR029052">
    <property type="entry name" value="Metallo-depent_PP-like"/>
</dbReference>